<evidence type="ECO:0000313" key="2">
    <source>
        <dbReference type="Proteomes" id="UP000284407"/>
    </source>
</evidence>
<accession>A0A420DU95</accession>
<dbReference type="EMBL" id="RAQK01000001">
    <property type="protein sequence ID" value="RKE97894.1"/>
    <property type="molecule type" value="Genomic_DNA"/>
</dbReference>
<dbReference type="Proteomes" id="UP000284407">
    <property type="component" value="Unassembled WGS sequence"/>
</dbReference>
<sequence>MLIANQDWKLNMNVRSEFGSVTEVGFLRWWILTGRHLFCEVAEHSVRALTSNEVNHGVELSDGRRVPIHDANIYLQIPVHQDLDKSIEEVRAYLRQAKQRQHVNPDYEARYPVFTKPVLTALEKTYRAWILRKSHPEMPLAEIAVEAGLAARADNTDTANKSANASAASRALNQATLLIEWVGKGIFPVTSKSQELRAADMAERQWKKLHSSDFKDARYRSSRHKRSNADLTEQAAVHGLDLDAVR</sequence>
<organism evidence="1 2">
    <name type="scientific">Sulfitobacter guttiformis</name>
    <dbReference type="NCBI Taxonomy" id="74349"/>
    <lineage>
        <taxon>Bacteria</taxon>
        <taxon>Pseudomonadati</taxon>
        <taxon>Pseudomonadota</taxon>
        <taxon>Alphaproteobacteria</taxon>
        <taxon>Rhodobacterales</taxon>
        <taxon>Roseobacteraceae</taxon>
        <taxon>Sulfitobacter</taxon>
    </lineage>
</organism>
<gene>
    <name evidence="1" type="ORF">C8N30_2525</name>
</gene>
<comment type="caution">
    <text evidence="1">The sequence shown here is derived from an EMBL/GenBank/DDBJ whole genome shotgun (WGS) entry which is preliminary data.</text>
</comment>
<proteinExistence type="predicted"/>
<evidence type="ECO:0000313" key="1">
    <source>
        <dbReference type="EMBL" id="RKE97894.1"/>
    </source>
</evidence>
<keyword evidence="2" id="KW-1185">Reference proteome</keyword>
<protein>
    <submittedName>
        <fullName evidence="1">Uncharacterized protein</fullName>
    </submittedName>
</protein>
<dbReference type="STRING" id="1443111.Z949_613"/>
<reference evidence="1 2" key="1">
    <citation type="submission" date="2018-09" db="EMBL/GenBank/DDBJ databases">
        <title>Genomic Encyclopedia of Archaeal and Bacterial Type Strains, Phase II (KMG-II): from individual species to whole genera.</title>
        <authorList>
            <person name="Goeker M."/>
        </authorList>
    </citation>
    <scope>NUCLEOTIDE SEQUENCE [LARGE SCALE GENOMIC DNA]</scope>
    <source>
        <strain evidence="1 2">DSM 11458</strain>
    </source>
</reference>
<name>A0A420DU95_9RHOB</name>
<dbReference type="AlphaFoldDB" id="A0A420DU95"/>